<gene>
    <name evidence="9" type="ORF">H924_06230</name>
</gene>
<evidence type="ECO:0000256" key="3">
    <source>
        <dbReference type="ARBA" id="ARBA00022475"/>
    </source>
</evidence>
<sequence>MILAIVLLGYLMILLDTSIVVTGLPAIGAELGLDPLHLSWVQNIYTLSFGALLLCGSRAGDTFGRRRVLNVGLLLFGLSSLAISLAPNAAVLIGARFVQGAGAAIIAPATLALITEFFPEGPQRLRATSAYGAVAGIGVALGMVLGGIFAQMLSWRVGFIINVPLAILLYWMASRVLPKSVTKQGSLDLPGTIFSASSIALILYAVVMSAEQGWGSPLVLASLIAGLVLFGVFLWNESRATSPLMPLTLFRDRSRNAALVARFLLVGSVMSYFFFATQLMQDNYDFTPLQAGFTFLPMSLLQFFSASFVPRLSRAGFSNRTLLISGLVFMVIAMAGLAFIPQSAGITASLIIPIGLLGAAQGIAFGPLTSMSVQGAQPEESGAVSGLVNSVHQIGGTFGVGVFSALAVTFLGNSTAPEMVLQRAHLGFFMSTLALSLATAIAIFFIKKQKPGHQA</sequence>
<evidence type="ECO:0000259" key="8">
    <source>
        <dbReference type="PROSITE" id="PS50850"/>
    </source>
</evidence>
<dbReference type="KEGG" id="ccn:H924_06230"/>
<dbReference type="AlphaFoldDB" id="M1UEZ1"/>
<dbReference type="Gene3D" id="1.20.1720.10">
    <property type="entry name" value="Multidrug resistance protein D"/>
    <property type="match status" value="1"/>
</dbReference>
<feature type="transmembrane region" description="Helical" evidence="7">
    <location>
        <begin position="256"/>
        <end position="277"/>
    </location>
</feature>
<keyword evidence="10" id="KW-1185">Reference proteome</keyword>
<organism evidence="9 10">
    <name type="scientific">Corynebacterium callunae DSM 20147</name>
    <dbReference type="NCBI Taxonomy" id="1121353"/>
    <lineage>
        <taxon>Bacteria</taxon>
        <taxon>Bacillati</taxon>
        <taxon>Actinomycetota</taxon>
        <taxon>Actinomycetes</taxon>
        <taxon>Mycobacteriales</taxon>
        <taxon>Corynebacteriaceae</taxon>
        <taxon>Corynebacterium</taxon>
    </lineage>
</organism>
<accession>M1UEZ1</accession>
<feature type="transmembrane region" description="Helical" evidence="7">
    <location>
        <begin position="387"/>
        <end position="412"/>
    </location>
</feature>
<evidence type="ECO:0000256" key="7">
    <source>
        <dbReference type="SAM" id="Phobius"/>
    </source>
</evidence>
<name>M1UEZ1_9CORY</name>
<dbReference type="eggNOG" id="COG0477">
    <property type="taxonomic scope" value="Bacteria"/>
</dbReference>
<feature type="transmembrane region" description="Helical" evidence="7">
    <location>
        <begin position="424"/>
        <end position="446"/>
    </location>
</feature>
<dbReference type="PANTHER" id="PTHR42718">
    <property type="entry name" value="MAJOR FACILITATOR SUPERFAMILY MULTIDRUG TRANSPORTER MFSC"/>
    <property type="match status" value="1"/>
</dbReference>
<dbReference type="GO" id="GO:0005886">
    <property type="term" value="C:plasma membrane"/>
    <property type="evidence" value="ECO:0007669"/>
    <property type="project" value="UniProtKB-SubCell"/>
</dbReference>
<comment type="subcellular location">
    <subcellularLocation>
        <location evidence="1">Cell membrane</location>
        <topology evidence="1">Multi-pass membrane protein</topology>
    </subcellularLocation>
</comment>
<dbReference type="HOGENOM" id="CLU_000960_28_2_11"/>
<dbReference type="Gene3D" id="1.20.1250.20">
    <property type="entry name" value="MFS general substrate transporter like domains"/>
    <property type="match status" value="1"/>
</dbReference>
<evidence type="ECO:0000313" key="9">
    <source>
        <dbReference type="EMBL" id="AGG66690.1"/>
    </source>
</evidence>
<feature type="domain" description="Major facilitator superfamily (MFS) profile" evidence="8">
    <location>
        <begin position="2"/>
        <end position="450"/>
    </location>
</feature>
<feature type="transmembrane region" description="Helical" evidence="7">
    <location>
        <begin position="289"/>
        <end position="309"/>
    </location>
</feature>
<feature type="transmembrane region" description="Helical" evidence="7">
    <location>
        <begin position="97"/>
        <end position="118"/>
    </location>
</feature>
<dbReference type="Pfam" id="PF07690">
    <property type="entry name" value="MFS_1"/>
    <property type="match status" value="1"/>
</dbReference>
<proteinExistence type="predicted"/>
<evidence type="ECO:0000256" key="1">
    <source>
        <dbReference type="ARBA" id="ARBA00004651"/>
    </source>
</evidence>
<evidence type="ECO:0000256" key="6">
    <source>
        <dbReference type="ARBA" id="ARBA00023136"/>
    </source>
</evidence>
<protein>
    <submittedName>
        <fullName evidence="9">Major facilitator superfamily permease</fullName>
    </submittedName>
</protein>
<dbReference type="PANTHER" id="PTHR42718:SF46">
    <property type="entry name" value="BLR6921 PROTEIN"/>
    <property type="match status" value="1"/>
</dbReference>
<keyword evidence="2" id="KW-0813">Transport</keyword>
<dbReference type="OrthoDB" id="4325372at2"/>
<evidence type="ECO:0000256" key="5">
    <source>
        <dbReference type="ARBA" id="ARBA00022989"/>
    </source>
</evidence>
<feature type="transmembrane region" description="Helical" evidence="7">
    <location>
        <begin position="130"/>
        <end position="153"/>
    </location>
</feature>
<dbReference type="STRING" id="1121353.H924_06230"/>
<evidence type="ECO:0000313" key="10">
    <source>
        <dbReference type="Proteomes" id="UP000011760"/>
    </source>
</evidence>
<feature type="transmembrane region" description="Helical" evidence="7">
    <location>
        <begin position="346"/>
        <end position="366"/>
    </location>
</feature>
<keyword evidence="6 7" id="KW-0472">Membrane</keyword>
<feature type="transmembrane region" description="Helical" evidence="7">
    <location>
        <begin position="214"/>
        <end position="235"/>
    </location>
</feature>
<keyword evidence="4 7" id="KW-0812">Transmembrane</keyword>
<keyword evidence="5 7" id="KW-1133">Transmembrane helix</keyword>
<dbReference type="InterPro" id="IPR036259">
    <property type="entry name" value="MFS_trans_sf"/>
</dbReference>
<evidence type="ECO:0000256" key="2">
    <source>
        <dbReference type="ARBA" id="ARBA00022448"/>
    </source>
</evidence>
<keyword evidence="3" id="KW-1003">Cell membrane</keyword>
<dbReference type="InterPro" id="IPR020846">
    <property type="entry name" value="MFS_dom"/>
</dbReference>
<dbReference type="GO" id="GO:0022857">
    <property type="term" value="F:transmembrane transporter activity"/>
    <property type="evidence" value="ECO:0007669"/>
    <property type="project" value="InterPro"/>
</dbReference>
<feature type="transmembrane region" description="Helical" evidence="7">
    <location>
        <begin position="39"/>
        <end position="56"/>
    </location>
</feature>
<dbReference type="PROSITE" id="PS50850">
    <property type="entry name" value="MFS"/>
    <property type="match status" value="1"/>
</dbReference>
<feature type="transmembrane region" description="Helical" evidence="7">
    <location>
        <begin position="68"/>
        <end position="91"/>
    </location>
</feature>
<dbReference type="PATRIC" id="fig|1121353.3.peg.1272"/>
<dbReference type="Proteomes" id="UP000011760">
    <property type="component" value="Chromosome"/>
</dbReference>
<feature type="transmembrane region" description="Helical" evidence="7">
    <location>
        <begin position="189"/>
        <end position="208"/>
    </location>
</feature>
<evidence type="ECO:0000256" key="4">
    <source>
        <dbReference type="ARBA" id="ARBA00022692"/>
    </source>
</evidence>
<dbReference type="InterPro" id="IPR011701">
    <property type="entry name" value="MFS"/>
</dbReference>
<dbReference type="RefSeq" id="WP_015651121.1">
    <property type="nucleotide sequence ID" value="NC_020506.1"/>
</dbReference>
<feature type="transmembrane region" description="Helical" evidence="7">
    <location>
        <begin position="321"/>
        <end position="340"/>
    </location>
</feature>
<dbReference type="SUPFAM" id="SSF103473">
    <property type="entry name" value="MFS general substrate transporter"/>
    <property type="match status" value="1"/>
</dbReference>
<reference evidence="9 10" key="1">
    <citation type="submission" date="2013-02" db="EMBL/GenBank/DDBJ databases">
        <title>The complete genome sequence of Corynebacterium callunae DSM 20147.</title>
        <authorList>
            <person name="Ruckert C."/>
            <person name="Albersmeier A."/>
            <person name="Kalinowski J."/>
        </authorList>
    </citation>
    <scope>NUCLEOTIDE SEQUENCE [LARGE SCALE GENOMIC DNA]</scope>
    <source>
        <strain evidence="9 10">DSM 20147</strain>
    </source>
</reference>
<feature type="transmembrane region" description="Helical" evidence="7">
    <location>
        <begin position="159"/>
        <end position="177"/>
    </location>
</feature>
<dbReference type="CDD" id="cd17321">
    <property type="entry name" value="MFS_MMR_MDR_like"/>
    <property type="match status" value="1"/>
</dbReference>
<dbReference type="EMBL" id="CP004354">
    <property type="protein sequence ID" value="AGG66690.1"/>
    <property type="molecule type" value="Genomic_DNA"/>
</dbReference>